<organism evidence="6 7">
    <name type="scientific">Oesophagostomum dentatum</name>
    <name type="common">Nodular worm</name>
    <dbReference type="NCBI Taxonomy" id="61180"/>
    <lineage>
        <taxon>Eukaryota</taxon>
        <taxon>Metazoa</taxon>
        <taxon>Ecdysozoa</taxon>
        <taxon>Nematoda</taxon>
        <taxon>Chromadorea</taxon>
        <taxon>Rhabditida</taxon>
        <taxon>Rhabditina</taxon>
        <taxon>Rhabditomorpha</taxon>
        <taxon>Strongyloidea</taxon>
        <taxon>Strongylidae</taxon>
        <taxon>Oesophagostomum</taxon>
    </lineage>
</organism>
<evidence type="ECO:0000256" key="5">
    <source>
        <dbReference type="PROSITE-ProRule" id="PRU00221"/>
    </source>
</evidence>
<feature type="repeat" description="WD" evidence="5">
    <location>
        <begin position="161"/>
        <end position="192"/>
    </location>
</feature>
<dbReference type="SUPFAM" id="SSF50978">
    <property type="entry name" value="WD40 repeat-like"/>
    <property type="match status" value="1"/>
</dbReference>
<proteinExistence type="inferred from homology"/>
<dbReference type="InterPro" id="IPR051179">
    <property type="entry name" value="WD_repeat_multifunction"/>
</dbReference>
<evidence type="ECO:0000256" key="2">
    <source>
        <dbReference type="ARBA" id="ARBA00022737"/>
    </source>
</evidence>
<dbReference type="GO" id="GO:0000502">
    <property type="term" value="C:proteasome complex"/>
    <property type="evidence" value="ECO:0007669"/>
    <property type="project" value="UniProtKB-KW"/>
</dbReference>
<dbReference type="InterPro" id="IPR001680">
    <property type="entry name" value="WD40_rpt"/>
</dbReference>
<dbReference type="PANTHER" id="PTHR19857">
    <property type="entry name" value="MITOCHONDRIAL DIVISION PROTEIN 1-RELATED"/>
    <property type="match status" value="1"/>
</dbReference>
<keyword evidence="1 5" id="KW-0853">WD repeat</keyword>
<dbReference type="Pfam" id="PF00400">
    <property type="entry name" value="WD40"/>
    <property type="match status" value="3"/>
</dbReference>
<dbReference type="EMBL" id="KN611814">
    <property type="protein sequence ID" value="KHJ76378.1"/>
    <property type="molecule type" value="Genomic_DNA"/>
</dbReference>
<feature type="non-terminal residue" evidence="6">
    <location>
        <position position="299"/>
    </location>
</feature>
<evidence type="ECO:0000256" key="3">
    <source>
        <dbReference type="ARBA" id="ARBA00022942"/>
    </source>
</evidence>
<evidence type="ECO:0000313" key="6">
    <source>
        <dbReference type="EMBL" id="KHJ76378.1"/>
    </source>
</evidence>
<keyword evidence="7" id="KW-1185">Reference proteome</keyword>
<evidence type="ECO:0000313" key="7">
    <source>
        <dbReference type="Proteomes" id="UP000053660"/>
    </source>
</evidence>
<accession>A0A0B1RTG8</accession>
<sequence>MLREMTQPQFFVGLRKHEGKSVFANVEKQGDSYICTDPSIHVSVQQSCVREPFCFNALHFESPAINTTFLSPVSEIRGIHDSSIHSMDISCTGNLIVSSDANGSLVVSNVMNGSLLRDLKGHVMDVYKCRFFPSGLVVLSGGMDMSVKVWSVETGHCPRTFKGHTMAVTDLAIIGVGREVLSCSRDGTIIKWLCADGSQQERWTPEAGPCNAIAMDRNCDTFAVVCEGKKCVVYSVEGPTKATIVTDNTPTAVCIDHETDSVIYIGDEEGVISVYDLKLKSYIYRLQTNRGCVMKMMTR</sequence>
<dbReference type="Gene3D" id="2.130.10.10">
    <property type="entry name" value="YVTN repeat-like/Quinoprotein amine dehydrogenase"/>
    <property type="match status" value="1"/>
</dbReference>
<reference evidence="6 7" key="1">
    <citation type="submission" date="2014-03" db="EMBL/GenBank/DDBJ databases">
        <title>Draft genome of the hookworm Oesophagostomum dentatum.</title>
        <authorList>
            <person name="Mitreva M."/>
        </authorList>
    </citation>
    <scope>NUCLEOTIDE SEQUENCE [LARGE SCALE GENOMIC DNA]</scope>
    <source>
        <strain evidence="6 7">OD-Hann</strain>
    </source>
</reference>
<gene>
    <name evidence="6" type="ORF">OESDEN_24002</name>
</gene>
<keyword evidence="3" id="KW-0647">Proteasome</keyword>
<dbReference type="PROSITE" id="PS50082">
    <property type="entry name" value="WD_REPEATS_2"/>
    <property type="match status" value="2"/>
</dbReference>
<dbReference type="AlphaFoldDB" id="A0A0B1RTG8"/>
<dbReference type="PANTHER" id="PTHR19857:SF19">
    <property type="entry name" value="26S PROTEASOME REGULATORY SUBUNIT RPN14"/>
    <property type="match status" value="1"/>
</dbReference>
<dbReference type="InterPro" id="IPR015943">
    <property type="entry name" value="WD40/YVTN_repeat-like_dom_sf"/>
</dbReference>
<dbReference type="SMART" id="SM00320">
    <property type="entry name" value="WD40"/>
    <property type="match status" value="5"/>
</dbReference>
<dbReference type="PROSITE" id="PS50294">
    <property type="entry name" value="WD_REPEATS_REGION"/>
    <property type="match status" value="1"/>
</dbReference>
<evidence type="ECO:0000256" key="1">
    <source>
        <dbReference type="ARBA" id="ARBA00022574"/>
    </source>
</evidence>
<feature type="repeat" description="WD" evidence="5">
    <location>
        <begin position="119"/>
        <end position="160"/>
    </location>
</feature>
<comment type="similarity">
    <text evidence="4">Belongs to the WD repeat PAAF1/RPN14 family.</text>
</comment>
<evidence type="ECO:0000256" key="4">
    <source>
        <dbReference type="ARBA" id="ARBA00038321"/>
    </source>
</evidence>
<dbReference type="InterPro" id="IPR036322">
    <property type="entry name" value="WD40_repeat_dom_sf"/>
</dbReference>
<dbReference type="OrthoDB" id="8020218at2759"/>
<protein>
    <submittedName>
        <fullName evidence="6">WD domain, G-beta repeat protein</fullName>
    </submittedName>
</protein>
<dbReference type="Proteomes" id="UP000053660">
    <property type="component" value="Unassembled WGS sequence"/>
</dbReference>
<name>A0A0B1RTG8_OESDE</name>
<keyword evidence="2" id="KW-0677">Repeat</keyword>